<feature type="domain" description="HTH araC/xylS-type" evidence="4">
    <location>
        <begin position="1"/>
        <end position="96"/>
    </location>
</feature>
<organism evidence="5 6">
    <name type="scientific">Sphingomonas daechungensis</name>
    <dbReference type="NCBI Taxonomy" id="1176646"/>
    <lineage>
        <taxon>Bacteria</taxon>
        <taxon>Pseudomonadati</taxon>
        <taxon>Pseudomonadota</taxon>
        <taxon>Alphaproteobacteria</taxon>
        <taxon>Sphingomonadales</taxon>
        <taxon>Sphingomonadaceae</taxon>
        <taxon>Sphingomonas</taxon>
    </lineage>
</organism>
<dbReference type="PANTHER" id="PTHR46796:SF13">
    <property type="entry name" value="HTH-TYPE TRANSCRIPTIONAL ACTIVATOR RHAS"/>
    <property type="match status" value="1"/>
</dbReference>
<keyword evidence="1" id="KW-0805">Transcription regulation</keyword>
<dbReference type="PRINTS" id="PR00032">
    <property type="entry name" value="HTHARAC"/>
</dbReference>
<evidence type="ECO:0000313" key="5">
    <source>
        <dbReference type="EMBL" id="QNP43341.1"/>
    </source>
</evidence>
<protein>
    <submittedName>
        <fullName evidence="5">Helix-turn-helix transcriptional regulator</fullName>
    </submittedName>
</protein>
<dbReference type="SUPFAM" id="SSF46689">
    <property type="entry name" value="Homeodomain-like"/>
    <property type="match status" value="1"/>
</dbReference>
<dbReference type="InterPro" id="IPR050204">
    <property type="entry name" value="AraC_XylS_family_regulators"/>
</dbReference>
<dbReference type="PROSITE" id="PS01124">
    <property type="entry name" value="HTH_ARAC_FAMILY_2"/>
    <property type="match status" value="1"/>
</dbReference>
<proteinExistence type="predicted"/>
<dbReference type="Pfam" id="PF12833">
    <property type="entry name" value="HTH_18"/>
    <property type="match status" value="1"/>
</dbReference>
<evidence type="ECO:0000313" key="6">
    <source>
        <dbReference type="Proteomes" id="UP000516134"/>
    </source>
</evidence>
<sequence length="139" mass="15878">MAVIHSRYAEELDIETLAREAGVSRTKLGELFAELIGEPPMRYCGRWRMRVAANMLRDGKQNASNVAYSVGFNSEAAFTRAFKREYGEPPATWRRRVEDDAKKRVELAQTGLPQQVVRYARAEDGTRLAFSIMGRGHRW</sequence>
<reference evidence="5 6" key="1">
    <citation type="submission" date="2020-08" db="EMBL/GenBank/DDBJ databases">
        <title>Genome sequence of Sphingomonas daechungensis KACC 18115T.</title>
        <authorList>
            <person name="Hyun D.-W."/>
            <person name="Bae J.-W."/>
        </authorList>
    </citation>
    <scope>NUCLEOTIDE SEQUENCE [LARGE SCALE GENOMIC DNA]</scope>
    <source>
        <strain evidence="5 6">KACC 18115</strain>
    </source>
</reference>
<evidence type="ECO:0000256" key="1">
    <source>
        <dbReference type="ARBA" id="ARBA00023015"/>
    </source>
</evidence>
<dbReference type="InterPro" id="IPR018060">
    <property type="entry name" value="HTH_AraC"/>
</dbReference>
<dbReference type="InterPro" id="IPR020449">
    <property type="entry name" value="Tscrpt_reg_AraC-type_HTH"/>
</dbReference>
<evidence type="ECO:0000256" key="2">
    <source>
        <dbReference type="ARBA" id="ARBA00023125"/>
    </source>
</evidence>
<gene>
    <name evidence="5" type="ORF">H9L15_00185</name>
</gene>
<evidence type="ECO:0000259" key="4">
    <source>
        <dbReference type="PROSITE" id="PS01124"/>
    </source>
</evidence>
<evidence type="ECO:0000256" key="3">
    <source>
        <dbReference type="ARBA" id="ARBA00023163"/>
    </source>
</evidence>
<dbReference type="Gene3D" id="1.10.10.60">
    <property type="entry name" value="Homeodomain-like"/>
    <property type="match status" value="1"/>
</dbReference>
<dbReference type="EMBL" id="CP060780">
    <property type="protein sequence ID" value="QNP43341.1"/>
    <property type="molecule type" value="Genomic_DNA"/>
</dbReference>
<keyword evidence="2" id="KW-0238">DNA-binding</keyword>
<accession>A0ABX6T0G2</accession>
<dbReference type="Proteomes" id="UP000516134">
    <property type="component" value="Chromosome"/>
</dbReference>
<name>A0ABX6T0G2_9SPHN</name>
<dbReference type="SMART" id="SM00342">
    <property type="entry name" value="HTH_ARAC"/>
    <property type="match status" value="1"/>
</dbReference>
<dbReference type="InterPro" id="IPR009057">
    <property type="entry name" value="Homeodomain-like_sf"/>
</dbReference>
<dbReference type="PANTHER" id="PTHR46796">
    <property type="entry name" value="HTH-TYPE TRANSCRIPTIONAL ACTIVATOR RHAS-RELATED"/>
    <property type="match status" value="1"/>
</dbReference>
<keyword evidence="3" id="KW-0804">Transcription</keyword>
<keyword evidence="6" id="KW-1185">Reference proteome</keyword>